<dbReference type="EMBL" id="CP015588">
    <property type="protein sequence ID" value="APY88222.1"/>
    <property type="molecule type" value="Genomic_DNA"/>
</dbReference>
<reference evidence="2 3" key="1">
    <citation type="submission" date="2016-05" db="EMBL/GenBank/DDBJ databases">
        <authorList>
            <person name="Gu J."/>
        </authorList>
    </citation>
    <scope>NUCLEOTIDE SEQUENCE [LARGE SCALE GENOMIC DNA]</scope>
    <source>
        <strain evidence="2 3">ACCC40021</strain>
    </source>
</reference>
<organism evidence="2 3">
    <name type="scientific">Streptomyces alfalfae</name>
    <dbReference type="NCBI Taxonomy" id="1642299"/>
    <lineage>
        <taxon>Bacteria</taxon>
        <taxon>Bacillati</taxon>
        <taxon>Actinomycetota</taxon>
        <taxon>Actinomycetes</taxon>
        <taxon>Kitasatosporales</taxon>
        <taxon>Streptomycetaceae</taxon>
        <taxon>Streptomyces</taxon>
    </lineage>
</organism>
<evidence type="ECO:0000313" key="2">
    <source>
        <dbReference type="EMBL" id="APY88222.1"/>
    </source>
</evidence>
<evidence type="ECO:0000313" key="3">
    <source>
        <dbReference type="Proteomes" id="UP000187191"/>
    </source>
</evidence>
<dbReference type="RefSeq" id="WP_076686207.1">
    <property type="nucleotide sequence ID" value="NZ_CP015588.1"/>
</dbReference>
<gene>
    <name evidence="2" type="ORF">A7J05_23265</name>
</gene>
<protein>
    <submittedName>
        <fullName evidence="2">Uncharacterized protein</fullName>
    </submittedName>
</protein>
<feature type="region of interest" description="Disordered" evidence="1">
    <location>
        <begin position="35"/>
        <end position="60"/>
    </location>
</feature>
<feature type="region of interest" description="Disordered" evidence="1">
    <location>
        <begin position="73"/>
        <end position="100"/>
    </location>
</feature>
<proteinExistence type="predicted"/>
<keyword evidence="3" id="KW-1185">Reference proteome</keyword>
<sequence>MTARHVIEQALRAYYVDSAEPNAIARDLLAQYDAERDEEKATATPAATATPRPAPDSSRERRLEQLLDAIRTHGGKWTTRQVQETRRRKGEAPQRGTARRDLAELARRGHLVEHGPADGRYYLLATRKDGRRA</sequence>
<accession>A0ABM6GXS1</accession>
<evidence type="ECO:0000256" key="1">
    <source>
        <dbReference type="SAM" id="MobiDB-lite"/>
    </source>
</evidence>
<name>A0ABM6GXS1_9ACTN</name>
<dbReference type="Proteomes" id="UP000187191">
    <property type="component" value="Chromosome"/>
</dbReference>
<feature type="compositionally biased region" description="Low complexity" evidence="1">
    <location>
        <begin position="42"/>
        <end position="51"/>
    </location>
</feature>